<organism evidence="8 9">
    <name type="scientific">Marinobacter alkaliphilus</name>
    <dbReference type="NCBI Taxonomy" id="254719"/>
    <lineage>
        <taxon>Bacteria</taxon>
        <taxon>Pseudomonadati</taxon>
        <taxon>Pseudomonadota</taxon>
        <taxon>Gammaproteobacteria</taxon>
        <taxon>Pseudomonadales</taxon>
        <taxon>Marinobacteraceae</taxon>
        <taxon>Marinobacter</taxon>
    </lineage>
</organism>
<gene>
    <name evidence="8" type="ORF">AAGT77_06470</name>
</gene>
<evidence type="ECO:0000256" key="5">
    <source>
        <dbReference type="ARBA" id="ARBA00022747"/>
    </source>
</evidence>
<evidence type="ECO:0000256" key="2">
    <source>
        <dbReference type="ARBA" id="ARBA00022603"/>
    </source>
</evidence>
<evidence type="ECO:0000256" key="4">
    <source>
        <dbReference type="ARBA" id="ARBA00022691"/>
    </source>
</evidence>
<evidence type="ECO:0000256" key="6">
    <source>
        <dbReference type="ARBA" id="ARBA00047422"/>
    </source>
</evidence>
<keyword evidence="4 7" id="KW-0949">S-adenosyl-L-methionine</keyword>
<dbReference type="Gene3D" id="3.40.50.150">
    <property type="entry name" value="Vaccinia Virus protein VP39"/>
    <property type="match status" value="1"/>
</dbReference>
<evidence type="ECO:0000256" key="1">
    <source>
        <dbReference type="ARBA" id="ARBA00011975"/>
    </source>
</evidence>
<proteinExistence type="inferred from homology"/>
<keyword evidence="5" id="KW-0680">Restriction system</keyword>
<sequence length="607" mass="65680">MSQMGLDLGHELVIDLFAGGGGASCGIEQGIGRSVDIAVNHDPMAVAMHEANHPGTTHFCESVFSVNPVAVTGNQPVGLLWASPDCTHHSKAKGGKPVSAKRRGLAWVVVKWARRTRPRVIMLENVEEFEDWGPVIPKKGPDGSILRFPDGKPQLVPCPERKGQEFRKFVAQLQRIGYQVEWRQLRACDYGAPTIRKRLFLIARRDGQPIVWPKATHGQPGSLPVRRGKQKPYRTAAECIDWSIPCPSIFERKKPLAANTMRRIAQGMKRFVIEAQEPFIVKPNHTASWYDQFRGQGLTQPLQTVTASHGFALVTPYVTKFRNGAVGHRADEPLHTITANSFVKRPGGAAPIGLVAPTMIAIDHGSARSGCNWSAQEPLTTITTENRHALVTAFLAKHYGGVVGIPVTQPTGTVTTIDHHAVVAAHIQRQFGASVGNDCGDPLGTVTAGGGGKSAVVAAHMINLKGSDRRARSADQPAATVCAGGTHAGLVAAFMAPYYGSGSGETGRDLREPAPTATTKDRLQLVTVQIDGATYVITDIGMRMLQPHELFKAQGFPDDYVIAPEFQGKPIPKYAQVRMCGNSVPPVWPRALVEANFSHEKKLRESA</sequence>
<dbReference type="InterPro" id="IPR029063">
    <property type="entry name" value="SAM-dependent_MTases_sf"/>
</dbReference>
<dbReference type="RefSeq" id="WP_342632189.1">
    <property type="nucleotide sequence ID" value="NZ_CP152380.1"/>
</dbReference>
<evidence type="ECO:0000256" key="7">
    <source>
        <dbReference type="PROSITE-ProRule" id="PRU01016"/>
    </source>
</evidence>
<protein>
    <recommendedName>
        <fullName evidence="1">DNA (cytosine-5-)-methyltransferase</fullName>
        <ecNumber evidence="1">2.1.1.37</ecNumber>
    </recommendedName>
</protein>
<comment type="catalytic activity">
    <reaction evidence="6">
        <text>a 2'-deoxycytidine in DNA + S-adenosyl-L-methionine = a 5-methyl-2'-deoxycytidine in DNA + S-adenosyl-L-homocysteine + H(+)</text>
        <dbReference type="Rhea" id="RHEA:13681"/>
        <dbReference type="Rhea" id="RHEA-COMP:11369"/>
        <dbReference type="Rhea" id="RHEA-COMP:11370"/>
        <dbReference type="ChEBI" id="CHEBI:15378"/>
        <dbReference type="ChEBI" id="CHEBI:57856"/>
        <dbReference type="ChEBI" id="CHEBI:59789"/>
        <dbReference type="ChEBI" id="CHEBI:85452"/>
        <dbReference type="ChEBI" id="CHEBI:85454"/>
        <dbReference type="EC" id="2.1.1.37"/>
    </reaction>
</comment>
<dbReference type="GO" id="GO:0008168">
    <property type="term" value="F:methyltransferase activity"/>
    <property type="evidence" value="ECO:0007669"/>
    <property type="project" value="UniProtKB-KW"/>
</dbReference>
<dbReference type="InterPro" id="IPR050390">
    <property type="entry name" value="C5-Methyltransferase"/>
</dbReference>
<dbReference type="PANTHER" id="PTHR10629:SF52">
    <property type="entry name" value="DNA (CYTOSINE-5)-METHYLTRANSFERASE 1"/>
    <property type="match status" value="1"/>
</dbReference>
<evidence type="ECO:0000313" key="8">
    <source>
        <dbReference type="EMBL" id="XAF55188.1"/>
    </source>
</evidence>
<dbReference type="EMBL" id="CP152380">
    <property type="protein sequence ID" value="XAF55188.1"/>
    <property type="molecule type" value="Genomic_DNA"/>
</dbReference>
<name>A0ABZ3E6A9_9GAMM</name>
<dbReference type="EC" id="2.1.1.37" evidence="1"/>
<dbReference type="SUPFAM" id="SSF53335">
    <property type="entry name" value="S-adenosyl-L-methionine-dependent methyltransferases"/>
    <property type="match status" value="1"/>
</dbReference>
<comment type="similarity">
    <text evidence="7">Belongs to the class I-like SAM-binding methyltransferase superfamily. C5-methyltransferase family.</text>
</comment>
<evidence type="ECO:0000256" key="3">
    <source>
        <dbReference type="ARBA" id="ARBA00022679"/>
    </source>
</evidence>
<dbReference type="Proteomes" id="UP001445268">
    <property type="component" value="Chromosome"/>
</dbReference>
<dbReference type="Gene3D" id="3.90.120.10">
    <property type="entry name" value="DNA Methylase, subunit A, domain 2"/>
    <property type="match status" value="1"/>
</dbReference>
<keyword evidence="3 7" id="KW-0808">Transferase</keyword>
<evidence type="ECO:0000313" key="9">
    <source>
        <dbReference type="Proteomes" id="UP001445268"/>
    </source>
</evidence>
<keyword evidence="2 7" id="KW-0489">Methyltransferase</keyword>
<reference evidence="8 9" key="1">
    <citation type="submission" date="2024-04" db="EMBL/GenBank/DDBJ databases">
        <title>Marinobacter sp. SBY-1.</title>
        <authorList>
            <person name="Pan C."/>
        </authorList>
    </citation>
    <scope>NUCLEOTIDE SEQUENCE [LARGE SCALE GENOMIC DNA]</scope>
    <source>
        <strain evidence="8 9">SBY-1</strain>
    </source>
</reference>
<feature type="active site" evidence="7">
    <location>
        <position position="86"/>
    </location>
</feature>
<dbReference type="PROSITE" id="PS51679">
    <property type="entry name" value="SAM_MT_C5"/>
    <property type="match status" value="1"/>
</dbReference>
<keyword evidence="9" id="KW-1185">Reference proteome</keyword>
<dbReference type="PANTHER" id="PTHR10629">
    <property type="entry name" value="CYTOSINE-SPECIFIC METHYLTRANSFERASE"/>
    <property type="match status" value="1"/>
</dbReference>
<dbReference type="InterPro" id="IPR001525">
    <property type="entry name" value="C5_MeTfrase"/>
</dbReference>
<accession>A0ABZ3E6A9</accession>
<dbReference type="Pfam" id="PF00145">
    <property type="entry name" value="DNA_methylase"/>
    <property type="match status" value="3"/>
</dbReference>
<dbReference type="PRINTS" id="PR00105">
    <property type="entry name" value="C5METTRFRASE"/>
</dbReference>
<dbReference type="GO" id="GO:0032259">
    <property type="term" value="P:methylation"/>
    <property type="evidence" value="ECO:0007669"/>
    <property type="project" value="UniProtKB-KW"/>
</dbReference>